<dbReference type="GO" id="GO:0006302">
    <property type="term" value="P:double-strand break repair"/>
    <property type="evidence" value="ECO:0007669"/>
    <property type="project" value="InterPro"/>
</dbReference>
<accession>A0A923I738</accession>
<dbReference type="InterPro" id="IPR038729">
    <property type="entry name" value="Rad50/SbcC_AAA"/>
</dbReference>
<comment type="caution">
    <text evidence="4">The sequence shown here is derived from an EMBL/GenBank/DDBJ whole genome shotgun (WGS) entry which is preliminary data.</text>
</comment>
<feature type="region of interest" description="Disordered" evidence="2">
    <location>
        <begin position="1064"/>
        <end position="1083"/>
    </location>
</feature>
<dbReference type="PANTHER" id="PTHR32114">
    <property type="entry name" value="ABC TRANSPORTER ABCH.3"/>
    <property type="match status" value="1"/>
</dbReference>
<dbReference type="Pfam" id="PF13476">
    <property type="entry name" value="AAA_23"/>
    <property type="match status" value="1"/>
</dbReference>
<evidence type="ECO:0000259" key="3">
    <source>
        <dbReference type="Pfam" id="PF13476"/>
    </source>
</evidence>
<dbReference type="Gene3D" id="3.40.50.300">
    <property type="entry name" value="P-loop containing nucleotide triphosphate hydrolases"/>
    <property type="match status" value="2"/>
</dbReference>
<dbReference type="PANTHER" id="PTHR32114:SF2">
    <property type="entry name" value="ABC TRANSPORTER ABCH.3"/>
    <property type="match status" value="1"/>
</dbReference>
<feature type="coiled-coil region" evidence="1">
    <location>
        <begin position="925"/>
        <end position="966"/>
    </location>
</feature>
<dbReference type="RefSeq" id="WP_186880396.1">
    <property type="nucleotide sequence ID" value="NZ_JACOGG010000004.1"/>
</dbReference>
<evidence type="ECO:0000313" key="4">
    <source>
        <dbReference type="EMBL" id="MBC3934783.1"/>
    </source>
</evidence>
<dbReference type="Proteomes" id="UP000612361">
    <property type="component" value="Unassembled WGS sequence"/>
</dbReference>
<protein>
    <recommendedName>
        <fullName evidence="3">Rad50/SbcC-type AAA domain-containing protein</fullName>
    </recommendedName>
</protein>
<feature type="coiled-coil region" evidence="1">
    <location>
        <begin position="863"/>
        <end position="899"/>
    </location>
</feature>
<dbReference type="EMBL" id="JACOGG010000004">
    <property type="protein sequence ID" value="MBC3934783.1"/>
    <property type="molecule type" value="Genomic_DNA"/>
</dbReference>
<dbReference type="SUPFAM" id="SSF52540">
    <property type="entry name" value="P-loop containing nucleoside triphosphate hydrolases"/>
    <property type="match status" value="1"/>
</dbReference>
<evidence type="ECO:0000313" key="5">
    <source>
        <dbReference type="Proteomes" id="UP000612361"/>
    </source>
</evidence>
<evidence type="ECO:0000256" key="1">
    <source>
        <dbReference type="SAM" id="Coils"/>
    </source>
</evidence>
<dbReference type="InterPro" id="IPR027417">
    <property type="entry name" value="P-loop_NTPase"/>
</dbReference>
<keyword evidence="1" id="KW-0175">Coiled coil</keyword>
<feature type="coiled-coil region" evidence="1">
    <location>
        <begin position="459"/>
        <end position="567"/>
    </location>
</feature>
<evidence type="ECO:0000256" key="2">
    <source>
        <dbReference type="SAM" id="MobiDB-lite"/>
    </source>
</evidence>
<gene>
    <name evidence="4" type="ORF">H8K47_05365</name>
</gene>
<dbReference type="Pfam" id="PF13558">
    <property type="entry name" value="SbcC_Walker_B"/>
    <property type="match status" value="1"/>
</dbReference>
<name>A0A923I738_9BURK</name>
<feature type="compositionally biased region" description="Polar residues" evidence="2">
    <location>
        <begin position="1001"/>
        <end position="1013"/>
    </location>
</feature>
<proteinExistence type="predicted"/>
<reference evidence="4" key="1">
    <citation type="submission" date="2020-08" db="EMBL/GenBank/DDBJ databases">
        <title>Novel species isolated from subtropical streams in China.</title>
        <authorList>
            <person name="Lu H."/>
        </authorList>
    </citation>
    <scope>NUCLEOTIDE SEQUENCE</scope>
    <source>
        <strain evidence="4">CY7W</strain>
    </source>
</reference>
<sequence length="1326" mass="149642">MKILAIRGKNLASLAGEFALDFQQEPLASAGLFAISGATGAGKSTLLDALCMALYENTPRLLRAAAGKVLPDGADLISQQDGGNLLRRGCSEGYAEVDFAGIDALHYRARWSIKRAYNKASGKLQAASMSLHRLPELTPIGGKKTEVKEEIRLRIGLEFEQFTRAVLLAQNEFSGFLKAEDDERGALLEMLTGSQIYRDISRRAYERAKTEREALDRLTQRLSDNAGLSDEQRAVLDQQLTDSQHTVQQLNSRKEQADAALRWLDSAQTLAAQAAQADSQAQQALQAWQAARPRQHTLSRVEHMQAARPLRQQAKRGQQQYQTSSQQLQEVLQQHEATAIRNKDAQQLLEQAQQGALQAMTAWEQNQPELQQARQLDSEIAQQAAQLQPLQERQQQHSLTLQQATLSLQQQTARRQQLQQQLQDNTQWLQQHAHWQALVTVWPLADRVLQQAADQHKRLLADQQTLQTLEQQLSEQQQHYAHAAEQAQQAGQALQLAQAARAASQQALEALDQQALQQRAQQLSQEKQQLQELSLCGSQAQQSTQQLQQLEQQLRQTQHTQQHTSTQLQQAQSELPALQAATLQAQQALNIVETACAQDVESLRAGLHDGEACPVCGSASHPYAAEGQQTRLHHALTGLQSALEACRQREAVSRDQITTLNAQQKHGAQRLQELQQNETDARLIHSKLQSQWQQMQHLDWVLCQPQPDTRLPGLEHSAQLQHWLEQAHTQWRQHQQDVQQQEQQWQQASQLHAQQQAAWENQQQLQIQCREQLSLSSQARERLIQQLHGLRQQCEQDAAHIQQDLQQIDAAMQSALHTAEASQQRTTPTWQIQWQVQWQQAAAAIHAHCRAQVAQWQQSQRQQQELERSLQDASHACDLAQQQQEAAQHASELSTHQAREAQALLRQKQQQRQHCLAGQATDVVAQALQQQVQRSREQVEQQQQQVQRQQQEFIRLQQATELLQQQQQDTQLAWRSAAEALDSWLLQHADLLHTQPAAEENPSSATPVSNDAAPSTPPTLADLHAQCEHLLRFDGDWIKAERDALLALDSACLQANTIVAERRQQIAHHQQSRPGSPAPIETNGVQQPVHTVEHKVEHTAEPPFEQTLEQVWQAHAHSLQQQWQQAQQSYSELLAQRRQDDARRAHNDDLRREWQQQTNQTRLWEQMRELIGSADGKKFRNYAQQITLDVLLAYANRHLQQLARRYRLQRIPDTLAMMVIDQDMADEQRSVHSLSGGESFLASLALALGLASLSSQRVKVESLFIDEGFGSLDADTLQIAMDALDSLQAQGRQVGVISHVQEMTERIATRILVQRASGGKSAITVS</sequence>
<feature type="domain" description="Rad50/SbcC-type AAA" evidence="3">
    <location>
        <begin position="6"/>
        <end position="252"/>
    </location>
</feature>
<dbReference type="GO" id="GO:0016887">
    <property type="term" value="F:ATP hydrolysis activity"/>
    <property type="evidence" value="ECO:0007669"/>
    <property type="project" value="InterPro"/>
</dbReference>
<keyword evidence="5" id="KW-1185">Reference proteome</keyword>
<organism evidence="4 5">
    <name type="scientific">Undibacterium rugosum</name>
    <dbReference type="NCBI Taxonomy" id="2762291"/>
    <lineage>
        <taxon>Bacteria</taxon>
        <taxon>Pseudomonadati</taxon>
        <taxon>Pseudomonadota</taxon>
        <taxon>Betaproteobacteria</taxon>
        <taxon>Burkholderiales</taxon>
        <taxon>Oxalobacteraceae</taxon>
        <taxon>Undibacterium</taxon>
    </lineage>
</organism>
<feature type="region of interest" description="Disordered" evidence="2">
    <location>
        <begin position="997"/>
        <end position="1020"/>
    </location>
</feature>